<comment type="caution">
    <text evidence="1">The sequence shown here is derived from an EMBL/GenBank/DDBJ whole genome shotgun (WGS) entry which is preliminary data.</text>
</comment>
<sequence length="396" mass="44825">MSPVFMIFALIAASLCHSGDCSDKCSAPLPDNQMLTTTQCLAGYYKKGKCPISNTTLCEKCGKEKYTALNNTLLDCLPCNVCRSDEIAKSECTNQKDRECVCKDGLYRSHLVSSHRTCENCTRCKNCSMCPECKGNCEVGTCGHGQFLDQKGKCQSCANHNCSDKSCKSFCNRVPAPTTTWILVLVITLSILVLLGLFVLFRFICEAYRRRQLCCWAHIKNLNERHAGHNGVLLNMPNLPDQPEDQLNIHLPLNMIPGSAVKDPGTRDKQRHLDSDWTGQIKAPLIINGDLKELTRHEPEQAMWPAPVLYTIIRQVPVRRWKEFLRLLSLSDDQMERVELEARGSYLELQYQMLRLWSQMNGACLENIYSTLQYMDLSGCAEDLQEKLQQLQKTLV</sequence>
<keyword evidence="2" id="KW-1185">Reference proteome</keyword>
<gene>
    <name evidence="1" type="ORF">PGIGA_G00073480</name>
</gene>
<dbReference type="Proteomes" id="UP000829447">
    <property type="component" value="Linkage Group LG16"/>
</dbReference>
<accession>A0ACC5X851</accession>
<proteinExistence type="predicted"/>
<dbReference type="EMBL" id="CM040469">
    <property type="protein sequence ID" value="MCI4387397.1"/>
    <property type="molecule type" value="Genomic_DNA"/>
</dbReference>
<evidence type="ECO:0000313" key="1">
    <source>
        <dbReference type="EMBL" id="MCI4387397.1"/>
    </source>
</evidence>
<name>A0ACC5X851_PANGG</name>
<organism evidence="1 2">
    <name type="scientific">Pangasianodon gigas</name>
    <name type="common">Mekong giant catfish</name>
    <name type="synonym">Pangasius gigas</name>
    <dbReference type="NCBI Taxonomy" id="30993"/>
    <lineage>
        <taxon>Eukaryota</taxon>
        <taxon>Metazoa</taxon>
        <taxon>Chordata</taxon>
        <taxon>Craniata</taxon>
        <taxon>Vertebrata</taxon>
        <taxon>Euteleostomi</taxon>
        <taxon>Actinopterygii</taxon>
        <taxon>Neopterygii</taxon>
        <taxon>Teleostei</taxon>
        <taxon>Ostariophysi</taxon>
        <taxon>Siluriformes</taxon>
        <taxon>Pangasiidae</taxon>
        <taxon>Pangasianodon</taxon>
    </lineage>
</organism>
<reference evidence="1 2" key="1">
    <citation type="journal article" date="2022" name="bioRxiv">
        <title>An ancient truncated duplication of the anti-Mullerian hormone receptor type 2 gene is a potential conserved master sex determinant in the Pangasiidae catfish family.</title>
        <authorList>
            <person name="Wen M."/>
            <person name="Pan Q."/>
            <person name="Jouanno E."/>
            <person name="Montfort J."/>
            <person name="Zahm M."/>
            <person name="Cabau C."/>
            <person name="Klopp C."/>
            <person name="Iampietro C."/>
            <person name="Roques C."/>
            <person name="Bouchez O."/>
            <person name="Castinel A."/>
            <person name="Donnadieu C."/>
            <person name="Parrinello H."/>
            <person name="Poncet C."/>
            <person name="Belmonte E."/>
            <person name="Gautier V."/>
            <person name="Avarre J.-C."/>
            <person name="Dugue R."/>
            <person name="Gustiano R."/>
            <person name="Ha T.T.T."/>
            <person name="Campet M."/>
            <person name="Sriphairoj K."/>
            <person name="Ribolli J."/>
            <person name="de Almeida F.L."/>
            <person name="Desvignes T."/>
            <person name="Postlethwait J.H."/>
            <person name="Bucao C.F."/>
            <person name="Robinson-Rechavi M."/>
            <person name="Bobe J."/>
            <person name="Herpin A."/>
            <person name="Guiguen Y."/>
        </authorList>
    </citation>
    <scope>NUCLEOTIDE SEQUENCE [LARGE SCALE GENOMIC DNA]</scope>
    <source>
        <strain evidence="1">YG-Dec2019</strain>
    </source>
</reference>
<evidence type="ECO:0000313" key="2">
    <source>
        <dbReference type="Proteomes" id="UP000829447"/>
    </source>
</evidence>
<protein>
    <submittedName>
        <fullName evidence="1">Uncharacterized protein</fullName>
    </submittedName>
</protein>